<protein>
    <submittedName>
        <fullName evidence="2">Uncharacterized protein</fullName>
    </submittedName>
</protein>
<proteinExistence type="predicted"/>
<evidence type="ECO:0000313" key="3">
    <source>
        <dbReference type="Proteomes" id="UP000233100"/>
    </source>
</evidence>
<accession>A0A7N9C9F1</accession>
<evidence type="ECO:0000256" key="1">
    <source>
        <dbReference type="SAM" id="MobiDB-lite"/>
    </source>
</evidence>
<organism evidence="2 3">
    <name type="scientific">Macaca fascicularis</name>
    <name type="common">Crab-eating macaque</name>
    <name type="synonym">Cynomolgus monkey</name>
    <dbReference type="NCBI Taxonomy" id="9541"/>
    <lineage>
        <taxon>Eukaryota</taxon>
        <taxon>Metazoa</taxon>
        <taxon>Chordata</taxon>
        <taxon>Craniata</taxon>
        <taxon>Vertebrata</taxon>
        <taxon>Euteleostomi</taxon>
        <taxon>Mammalia</taxon>
        <taxon>Eutheria</taxon>
        <taxon>Euarchontoglires</taxon>
        <taxon>Primates</taxon>
        <taxon>Haplorrhini</taxon>
        <taxon>Catarrhini</taxon>
        <taxon>Cercopithecidae</taxon>
        <taxon>Cercopithecinae</taxon>
        <taxon>Macaca</taxon>
    </lineage>
</organism>
<sequence length="59" mass="6527">VARSWLTTTSASWVQQKSQLLWRLRQENGGNPGGGACSEPRSRHCTPAWATERDSASKK</sequence>
<dbReference type="Proteomes" id="UP000233100">
    <property type="component" value="Chromosome 11"/>
</dbReference>
<evidence type="ECO:0000313" key="2">
    <source>
        <dbReference type="Ensembl" id="ENSMFAP00000048310.1"/>
    </source>
</evidence>
<feature type="region of interest" description="Disordered" evidence="1">
    <location>
        <begin position="26"/>
        <end position="59"/>
    </location>
</feature>
<dbReference type="GeneTree" id="ENSGT01150000287244"/>
<reference evidence="2" key="3">
    <citation type="submission" date="2025-09" db="UniProtKB">
        <authorList>
            <consortium name="Ensembl"/>
        </authorList>
    </citation>
    <scope>IDENTIFICATION</scope>
</reference>
<reference evidence="2" key="2">
    <citation type="submission" date="2025-08" db="UniProtKB">
        <authorList>
            <consortium name="Ensembl"/>
        </authorList>
    </citation>
    <scope>IDENTIFICATION</scope>
</reference>
<reference evidence="2 3" key="1">
    <citation type="submission" date="2013-03" db="EMBL/GenBank/DDBJ databases">
        <authorList>
            <person name="Warren W."/>
            <person name="Wilson R.K."/>
        </authorList>
    </citation>
    <scope>NUCLEOTIDE SEQUENCE</scope>
</reference>
<dbReference type="AlphaFoldDB" id="A0A7N9C9F1"/>
<dbReference type="Ensembl" id="ENSMFAT00000079193.1">
    <property type="protein sequence ID" value="ENSMFAP00000048310.1"/>
    <property type="gene ID" value="ENSMFAG00000059940.1"/>
</dbReference>
<name>A0A7N9C9F1_MACFA</name>
<keyword evidence="3" id="KW-1185">Reference proteome</keyword>